<gene>
    <name evidence="2" type="ORF">VE01_06682</name>
</gene>
<keyword evidence="3" id="KW-1185">Reference proteome</keyword>
<dbReference type="AlphaFoldDB" id="A0A1B8GJE8"/>
<reference evidence="2 3" key="1">
    <citation type="submission" date="2016-03" db="EMBL/GenBank/DDBJ databases">
        <title>Comparative genomics of Pseudogymnoascus destructans, the fungus causing white-nose syndrome of bats.</title>
        <authorList>
            <person name="Palmer J.M."/>
            <person name="Drees K.P."/>
            <person name="Foster J.T."/>
            <person name="Lindner D.L."/>
        </authorList>
    </citation>
    <scope>NUCLEOTIDE SEQUENCE [LARGE SCALE GENOMIC DNA]</scope>
    <source>
        <strain evidence="2 3">UAMH 10579</strain>
    </source>
</reference>
<dbReference type="STRING" id="342668.A0A1B8GJE8"/>
<reference evidence="3" key="2">
    <citation type="journal article" date="2018" name="Nat. Commun.">
        <title>Extreme sensitivity to ultraviolet light in the fungal pathogen causing white-nose syndrome of bats.</title>
        <authorList>
            <person name="Palmer J.M."/>
            <person name="Drees K.P."/>
            <person name="Foster J.T."/>
            <person name="Lindner D.L."/>
        </authorList>
    </citation>
    <scope>NUCLEOTIDE SEQUENCE [LARGE SCALE GENOMIC DNA]</scope>
    <source>
        <strain evidence="3">UAMH 10579</strain>
    </source>
</reference>
<feature type="compositionally biased region" description="Polar residues" evidence="1">
    <location>
        <begin position="54"/>
        <end position="63"/>
    </location>
</feature>
<feature type="compositionally biased region" description="Low complexity" evidence="1">
    <location>
        <begin position="65"/>
        <end position="85"/>
    </location>
</feature>
<dbReference type="RefSeq" id="XP_018129705.1">
    <property type="nucleotide sequence ID" value="XM_018276122.1"/>
</dbReference>
<accession>A0A1B8GJE8</accession>
<evidence type="ECO:0000256" key="1">
    <source>
        <dbReference type="SAM" id="MobiDB-lite"/>
    </source>
</evidence>
<name>A0A1B8GJE8_9PEZI</name>
<protein>
    <submittedName>
        <fullName evidence="2">Uncharacterized protein</fullName>
    </submittedName>
</protein>
<dbReference type="EMBL" id="KV460231">
    <property type="protein sequence ID" value="OBT95972.1"/>
    <property type="molecule type" value="Genomic_DNA"/>
</dbReference>
<evidence type="ECO:0000313" key="2">
    <source>
        <dbReference type="EMBL" id="OBT95972.1"/>
    </source>
</evidence>
<dbReference type="Proteomes" id="UP000091956">
    <property type="component" value="Unassembled WGS sequence"/>
</dbReference>
<proteinExistence type="predicted"/>
<feature type="region of interest" description="Disordered" evidence="1">
    <location>
        <begin position="20"/>
        <end position="92"/>
    </location>
</feature>
<feature type="non-terminal residue" evidence="2">
    <location>
        <position position="173"/>
    </location>
</feature>
<sequence length="173" mass="19213">MRSMKSARQQLYYKHYDRKVRKRQRGSRLVVPPPKPLLKLQPLLKRPLKEMLSTPPQATTPAKQSPVISSGASASISVNSSSSGPQAQDGEMPLPTAVQVARQLWQFHGCTEEQHQEREEEHTQAHEQPSSLQHACCSLPQVTTLLAGTNIDGSPLNAVPDVLCQHRLIKRGE</sequence>
<evidence type="ECO:0000313" key="3">
    <source>
        <dbReference type="Proteomes" id="UP000091956"/>
    </source>
</evidence>
<organism evidence="2 3">
    <name type="scientific">Pseudogymnoascus verrucosus</name>
    <dbReference type="NCBI Taxonomy" id="342668"/>
    <lineage>
        <taxon>Eukaryota</taxon>
        <taxon>Fungi</taxon>
        <taxon>Dikarya</taxon>
        <taxon>Ascomycota</taxon>
        <taxon>Pezizomycotina</taxon>
        <taxon>Leotiomycetes</taxon>
        <taxon>Thelebolales</taxon>
        <taxon>Thelebolaceae</taxon>
        <taxon>Pseudogymnoascus</taxon>
    </lineage>
</organism>
<dbReference type="GeneID" id="28840068"/>